<dbReference type="OrthoDB" id="5971719at2759"/>
<feature type="domain" description="BAR" evidence="5">
    <location>
        <begin position="17"/>
        <end position="270"/>
    </location>
</feature>
<dbReference type="SUPFAM" id="SSF50044">
    <property type="entry name" value="SH3-domain"/>
    <property type="match status" value="1"/>
</dbReference>
<accession>A0A9W8A1M3</accession>
<gene>
    <name evidence="6" type="primary">hob1</name>
    <name evidence="6" type="ORF">H4219_002819</name>
</gene>
<dbReference type="GO" id="GO:0030479">
    <property type="term" value="C:actin cortical patch"/>
    <property type="evidence" value="ECO:0007669"/>
    <property type="project" value="TreeGrafter"/>
</dbReference>
<protein>
    <submittedName>
        <fullName evidence="6">BAR adaptor protein Hob1</fullName>
    </submittedName>
</protein>
<dbReference type="InterPro" id="IPR027267">
    <property type="entry name" value="AH/BAR_dom_sf"/>
</dbReference>
<dbReference type="Pfam" id="PF03114">
    <property type="entry name" value="BAR"/>
    <property type="match status" value="1"/>
</dbReference>
<dbReference type="GO" id="GO:0043332">
    <property type="term" value="C:mating projection tip"/>
    <property type="evidence" value="ECO:0007669"/>
    <property type="project" value="TreeGrafter"/>
</dbReference>
<dbReference type="AlphaFoldDB" id="A0A9W8A1M3"/>
<evidence type="ECO:0000313" key="7">
    <source>
        <dbReference type="Proteomes" id="UP001150538"/>
    </source>
</evidence>
<dbReference type="GO" id="GO:0008289">
    <property type="term" value="F:lipid binding"/>
    <property type="evidence" value="ECO:0007669"/>
    <property type="project" value="TreeGrafter"/>
</dbReference>
<feature type="domain" description="SH3" evidence="4">
    <location>
        <begin position="454"/>
        <end position="513"/>
    </location>
</feature>
<reference evidence="6" key="1">
    <citation type="submission" date="2022-07" db="EMBL/GenBank/DDBJ databases">
        <title>Phylogenomic reconstructions and comparative analyses of Kickxellomycotina fungi.</title>
        <authorList>
            <person name="Reynolds N.K."/>
            <person name="Stajich J.E."/>
            <person name="Barry K."/>
            <person name="Grigoriev I.V."/>
            <person name="Crous P."/>
            <person name="Smith M.E."/>
        </authorList>
    </citation>
    <scope>NUCLEOTIDE SEQUENCE</scope>
    <source>
        <strain evidence="6">NBRC 100468</strain>
    </source>
</reference>
<dbReference type="PRINTS" id="PR01887">
    <property type="entry name" value="SPECTRNALPHA"/>
</dbReference>
<proteinExistence type="predicted"/>
<dbReference type="GO" id="GO:0051666">
    <property type="term" value="P:actin cortical patch localization"/>
    <property type="evidence" value="ECO:0007669"/>
    <property type="project" value="InterPro"/>
</dbReference>
<evidence type="ECO:0000259" key="4">
    <source>
        <dbReference type="PROSITE" id="PS50002"/>
    </source>
</evidence>
<keyword evidence="7" id="KW-1185">Reference proteome</keyword>
<dbReference type="GO" id="GO:0006897">
    <property type="term" value="P:endocytosis"/>
    <property type="evidence" value="ECO:0007669"/>
    <property type="project" value="InterPro"/>
</dbReference>
<feature type="compositionally biased region" description="Pro residues" evidence="3">
    <location>
        <begin position="444"/>
        <end position="454"/>
    </location>
</feature>
<dbReference type="FunFam" id="2.30.30.40:FF:000100">
    <property type="entry name" value="SH3 domain-containing YSC84-like protein 1"/>
    <property type="match status" value="1"/>
</dbReference>
<dbReference type="InterPro" id="IPR001452">
    <property type="entry name" value="SH3_domain"/>
</dbReference>
<evidence type="ECO:0000256" key="3">
    <source>
        <dbReference type="SAM" id="MobiDB-lite"/>
    </source>
</evidence>
<sequence length="513" mass="56926">MSWKGFKKAMERLPHQVTSKMGKGSKTIDDDYEVQRERFKDIETIIKKIFEDASKFRDGITNALKYQENFLQLIKDLYCPIIASSNGGKVTDAAGGPEQRQPIQNREASPEMIQAAQQLFTETNQLQNEVMPHLQKMEERVVYPLQEVLAMMKNVRRVMDKRDHKLIDFDRFKNSVTKLEAKGNEGGRSLSDEKSYHKNMAQYQESERQYNYYNDMLKTELEQFFSLVQALADPIFLSFFRIQQEIYMTMYRLIDQIVKTNPKIDGSRPVVSGWMDRWSSSEATLRGLDLWDNGFMETKPYNPGKSGFAGSIGRTFKRSNTGSKGGATAAAGPSPLPPAPTSHHHHHHHNAAGTAAGVGAAASAVGGSGPIPAVKMPSIPSSTGSGHYQPPPYEAVVPGRGSTPNFGGYGSDHKSPIPQNVATPPAAHAHTNRPPPVAATASVPQPPPPPPQPQAPQYVIALYDYDAQAEGDLTFKENDRIEIVNRTNNNNDWWTGKLNGTVGIFPANYVRDI</sequence>
<dbReference type="SMART" id="SM00721">
    <property type="entry name" value="BAR"/>
    <property type="match status" value="1"/>
</dbReference>
<dbReference type="Gene3D" id="2.30.30.40">
    <property type="entry name" value="SH3 Domains"/>
    <property type="match status" value="1"/>
</dbReference>
<dbReference type="GO" id="GO:1990528">
    <property type="term" value="C:Rvs161p-Rvs167p complex"/>
    <property type="evidence" value="ECO:0007669"/>
    <property type="project" value="TreeGrafter"/>
</dbReference>
<dbReference type="PRINTS" id="PR00452">
    <property type="entry name" value="SH3DOMAIN"/>
</dbReference>
<dbReference type="Proteomes" id="UP001150538">
    <property type="component" value="Unassembled WGS sequence"/>
</dbReference>
<dbReference type="SMART" id="SM00326">
    <property type="entry name" value="SH3"/>
    <property type="match status" value="1"/>
</dbReference>
<dbReference type="EMBL" id="JANBPU010000053">
    <property type="protein sequence ID" value="KAJ1918098.1"/>
    <property type="molecule type" value="Genomic_DNA"/>
</dbReference>
<feature type="region of interest" description="Disordered" evidence="3">
    <location>
        <begin position="306"/>
        <end position="363"/>
    </location>
</feature>
<dbReference type="SUPFAM" id="SSF103657">
    <property type="entry name" value="BAR/IMD domain-like"/>
    <property type="match status" value="1"/>
</dbReference>
<keyword evidence="1 2" id="KW-0728">SH3 domain</keyword>
<dbReference type="GO" id="GO:0097320">
    <property type="term" value="P:plasma membrane tubulation"/>
    <property type="evidence" value="ECO:0007669"/>
    <property type="project" value="TreeGrafter"/>
</dbReference>
<dbReference type="GO" id="GO:0031097">
    <property type="term" value="C:medial cortex"/>
    <property type="evidence" value="ECO:0007669"/>
    <property type="project" value="TreeGrafter"/>
</dbReference>
<feature type="region of interest" description="Disordered" evidence="3">
    <location>
        <begin position="375"/>
        <end position="454"/>
    </location>
</feature>
<dbReference type="PANTHER" id="PTHR47174:SF1">
    <property type="entry name" value="REDUCED VIABILITY UPON STARVATION PROTEIN 167"/>
    <property type="match status" value="1"/>
</dbReference>
<dbReference type="Pfam" id="PF00018">
    <property type="entry name" value="SH3_1"/>
    <property type="match status" value="1"/>
</dbReference>
<dbReference type="PROSITE" id="PS51021">
    <property type="entry name" value="BAR"/>
    <property type="match status" value="1"/>
</dbReference>
<comment type="caution">
    <text evidence="6">The sequence shown here is derived from an EMBL/GenBank/DDBJ whole genome shotgun (WGS) entry which is preliminary data.</text>
</comment>
<feature type="compositionally biased region" description="Low complexity" evidence="3">
    <location>
        <begin position="351"/>
        <end position="363"/>
    </location>
</feature>
<dbReference type="InterPro" id="IPR046982">
    <property type="entry name" value="BIN3/RVS161-like"/>
</dbReference>
<dbReference type="InterPro" id="IPR004148">
    <property type="entry name" value="BAR_dom"/>
</dbReference>
<organism evidence="6 7">
    <name type="scientific">Mycoemilia scoparia</name>
    <dbReference type="NCBI Taxonomy" id="417184"/>
    <lineage>
        <taxon>Eukaryota</taxon>
        <taxon>Fungi</taxon>
        <taxon>Fungi incertae sedis</taxon>
        <taxon>Zoopagomycota</taxon>
        <taxon>Kickxellomycotina</taxon>
        <taxon>Kickxellomycetes</taxon>
        <taxon>Kickxellales</taxon>
        <taxon>Kickxellaceae</taxon>
        <taxon>Mycoemilia</taxon>
    </lineage>
</organism>
<dbReference type="PANTHER" id="PTHR47174">
    <property type="entry name" value="BRIDGING INTEGRATOR 3"/>
    <property type="match status" value="1"/>
</dbReference>
<evidence type="ECO:0000259" key="5">
    <source>
        <dbReference type="PROSITE" id="PS51021"/>
    </source>
</evidence>
<evidence type="ECO:0000313" key="6">
    <source>
        <dbReference type="EMBL" id="KAJ1918098.1"/>
    </source>
</evidence>
<dbReference type="InterPro" id="IPR036028">
    <property type="entry name" value="SH3-like_dom_sf"/>
</dbReference>
<evidence type="ECO:0000256" key="1">
    <source>
        <dbReference type="ARBA" id="ARBA00022443"/>
    </source>
</evidence>
<dbReference type="PROSITE" id="PS50002">
    <property type="entry name" value="SH3"/>
    <property type="match status" value="1"/>
</dbReference>
<dbReference type="Gene3D" id="1.20.1270.60">
    <property type="entry name" value="Arfaptin homology (AH) domain/BAR domain"/>
    <property type="match status" value="1"/>
</dbReference>
<name>A0A9W8A1M3_9FUNG</name>
<evidence type="ECO:0000256" key="2">
    <source>
        <dbReference type="PROSITE-ProRule" id="PRU00192"/>
    </source>
</evidence>